<dbReference type="Gene3D" id="3.30.530.20">
    <property type="match status" value="1"/>
</dbReference>
<dbReference type="PANTHER" id="PTHR31907">
    <property type="entry name" value="MLP-LIKE PROTEIN 423"/>
    <property type="match status" value="1"/>
</dbReference>
<evidence type="ECO:0000313" key="2">
    <source>
        <dbReference type="EMBL" id="CAK9154743.1"/>
    </source>
</evidence>
<dbReference type="SUPFAM" id="SSF55961">
    <property type="entry name" value="Bet v1-like"/>
    <property type="match status" value="1"/>
</dbReference>
<dbReference type="InterPro" id="IPR023393">
    <property type="entry name" value="START-like_dom_sf"/>
</dbReference>
<organism evidence="2 3">
    <name type="scientific">Ilex paraguariensis</name>
    <name type="common">yerba mate</name>
    <dbReference type="NCBI Taxonomy" id="185542"/>
    <lineage>
        <taxon>Eukaryota</taxon>
        <taxon>Viridiplantae</taxon>
        <taxon>Streptophyta</taxon>
        <taxon>Embryophyta</taxon>
        <taxon>Tracheophyta</taxon>
        <taxon>Spermatophyta</taxon>
        <taxon>Magnoliopsida</taxon>
        <taxon>eudicotyledons</taxon>
        <taxon>Gunneridae</taxon>
        <taxon>Pentapetalae</taxon>
        <taxon>asterids</taxon>
        <taxon>campanulids</taxon>
        <taxon>Aquifoliales</taxon>
        <taxon>Aquifoliaceae</taxon>
        <taxon>Ilex</taxon>
    </lineage>
</organism>
<dbReference type="AlphaFoldDB" id="A0ABC8SC15"/>
<comment type="caution">
    <text evidence="2">The sequence shown here is derived from an EMBL/GenBank/DDBJ whole genome shotgun (WGS) entry which is preliminary data.</text>
</comment>
<reference evidence="2 3" key="1">
    <citation type="submission" date="2024-02" db="EMBL/GenBank/DDBJ databases">
        <authorList>
            <person name="Vignale AGUSTIN F."/>
            <person name="Sosa J E."/>
            <person name="Modenutti C."/>
        </authorList>
    </citation>
    <scope>NUCLEOTIDE SEQUENCE [LARGE SCALE GENOMIC DNA]</scope>
</reference>
<dbReference type="SMART" id="SM01037">
    <property type="entry name" value="Bet_v_1"/>
    <property type="match status" value="1"/>
</dbReference>
<keyword evidence="3" id="KW-1185">Reference proteome</keyword>
<protein>
    <recommendedName>
        <fullName evidence="1">Bet v I/Major latex protein domain-containing protein</fullName>
    </recommendedName>
</protein>
<dbReference type="Proteomes" id="UP001642360">
    <property type="component" value="Unassembled WGS sequence"/>
</dbReference>
<feature type="domain" description="Bet v I/Major latex protein" evidence="1">
    <location>
        <begin position="2"/>
        <end position="151"/>
    </location>
</feature>
<dbReference type="InterPro" id="IPR051761">
    <property type="entry name" value="MLP-like_ligand-binding"/>
</dbReference>
<gene>
    <name evidence="2" type="ORF">ILEXP_LOCUS23100</name>
</gene>
<sequence length="152" mass="17515">MGLIGKVIGQTEIKSDGHLFYESWRYRPNQISYMSPGNMQGVEIYEGEWGTVGCRMIWSYTFGGEKKVTRDIVEAVDDEKKSITWKLVEGSLLDLYKTMIITVDVDTKGKSSVVTWTFEYEKLNEDVEDANALVDFHLVMTKDIEAYHLRQK</sequence>
<dbReference type="EMBL" id="CAUOFW020002580">
    <property type="protein sequence ID" value="CAK9154743.1"/>
    <property type="molecule type" value="Genomic_DNA"/>
</dbReference>
<evidence type="ECO:0000259" key="1">
    <source>
        <dbReference type="SMART" id="SM01037"/>
    </source>
</evidence>
<accession>A0ABC8SC15</accession>
<evidence type="ECO:0000313" key="3">
    <source>
        <dbReference type="Proteomes" id="UP001642360"/>
    </source>
</evidence>
<dbReference type="InterPro" id="IPR000916">
    <property type="entry name" value="Bet_v_I/MLP"/>
</dbReference>
<proteinExistence type="predicted"/>
<name>A0ABC8SC15_9AQUA</name>
<dbReference type="Pfam" id="PF00407">
    <property type="entry name" value="Bet_v_1"/>
    <property type="match status" value="1"/>
</dbReference>